<reference evidence="2 3" key="1">
    <citation type="journal article" date="2017" name="G3 (Bethesda)">
        <title>The Physical Genome Mapping of Anopheles albimanus Corrected Scaffold Misassemblies and Identified Interarm Rearrangements in Genus Anopheles.</title>
        <authorList>
            <person name="Artemov G.N."/>
            <person name="Peery A.N."/>
            <person name="Jiang X."/>
            <person name="Tu Z."/>
            <person name="Stegniy V.N."/>
            <person name="Sharakhova M.V."/>
            <person name="Sharakhov I.V."/>
        </authorList>
    </citation>
    <scope>NUCLEOTIDE SEQUENCE [LARGE SCALE GENOMIC DNA]</scope>
    <source>
        <strain evidence="2 3">ALBI9_A</strain>
    </source>
</reference>
<dbReference type="GeneID" id="118465897"/>
<feature type="compositionally biased region" description="Polar residues" evidence="1">
    <location>
        <begin position="1"/>
        <end position="16"/>
    </location>
</feature>
<organism evidence="2 3">
    <name type="scientific">Anopheles albimanus</name>
    <name type="common">New world malaria mosquito</name>
    <dbReference type="NCBI Taxonomy" id="7167"/>
    <lineage>
        <taxon>Eukaryota</taxon>
        <taxon>Metazoa</taxon>
        <taxon>Ecdysozoa</taxon>
        <taxon>Arthropoda</taxon>
        <taxon>Hexapoda</taxon>
        <taxon>Insecta</taxon>
        <taxon>Pterygota</taxon>
        <taxon>Neoptera</taxon>
        <taxon>Endopterygota</taxon>
        <taxon>Diptera</taxon>
        <taxon>Nematocera</taxon>
        <taxon>Culicoidea</taxon>
        <taxon>Culicidae</taxon>
        <taxon>Anophelinae</taxon>
        <taxon>Anopheles</taxon>
    </lineage>
</organism>
<evidence type="ECO:0000313" key="3">
    <source>
        <dbReference type="Proteomes" id="UP000069272"/>
    </source>
</evidence>
<feature type="compositionally biased region" description="Polar residues" evidence="1">
    <location>
        <begin position="93"/>
        <end position="112"/>
    </location>
</feature>
<dbReference type="VEuPathDB" id="VectorBase:AALB20_029391"/>
<dbReference type="Gene3D" id="3.40.50.11500">
    <property type="match status" value="1"/>
</dbReference>
<accession>A0A182FCY1</accession>
<dbReference type="InterPro" id="IPR001194">
    <property type="entry name" value="cDENN_dom"/>
</dbReference>
<feature type="region of interest" description="Disordered" evidence="1">
    <location>
        <begin position="126"/>
        <end position="160"/>
    </location>
</feature>
<dbReference type="PROSITE" id="PS50211">
    <property type="entry name" value="DENN"/>
    <property type="match status" value="1"/>
</dbReference>
<dbReference type="PANTHER" id="PTHR15288">
    <property type="entry name" value="DENN DOMAIN-CONTAINING PROTEIN 2"/>
    <property type="match status" value="1"/>
</dbReference>
<dbReference type="InterPro" id="IPR051942">
    <property type="entry name" value="DENN_domain_containing_2"/>
</dbReference>
<sequence length="708" mass="81220">MSQKASECPNNSSRVQKITEKFETLITTQQPPPPKKIYPHTQQQRHKNAQSVQLPLPLRGGTGFQGNHEQRLNAVELRDQQDTRRGIKRSQAFRHSSTQVATTNGDTVASNPVPQLLHSESIREALNKPLPEGPPPEKPPRRPVRPARPGERSDVPTNQLEDDVNLLIEAAFQEPEKGTTRESPTGEQILLKRPVSEEHRKRLRRLSRCAELNDYTRQYGTIRVYDAVDGDRRHVSSGSSMSIECDDDELKTSDTKGLIKHYNKLSEKNGRKPAALPASTLYEYCIVVGYDLLKNRPYVKSKYPVQKQPHKQIEEFVYPDNGALVRQRDQEYCIILTDYPQRYYGFCRRVLPESSEFCIPLTYCIVTKHNEPKVFYQLLQCIEGQHGNGRLAERLMKQFHEQRLPLAGESLQLALPSSHEESHAQLAANSIMISRPKDLRLEKTELFDIFRCLGPDGLIQVFECLLLEKMVILFSEHLSLLSSCILALLSILYPFQWQHILITIVPDDLQQVLEAPVPMLAGTLQPVPEELWQGSADACYVNLDRRTVRLARKERCSMLPSELKNPLRVSLELVKIFDDAKDLSSVLIGGAFVRFFIELFSTLDTQSYEKSQFLEQFKNQETRLFLNCFLETVMFADFRERWHASKLSATSSSNDGFDYTLFNSKIAEKSQNRYWHTANFDEVVANSKLIERKGKTFMEKVRKLMKKS</sequence>
<keyword evidence="3" id="KW-1185">Reference proteome</keyword>
<dbReference type="VEuPathDB" id="VectorBase:AALB004367"/>
<reference evidence="2" key="2">
    <citation type="submission" date="2022-08" db="UniProtKB">
        <authorList>
            <consortium name="EnsemblMetazoa"/>
        </authorList>
    </citation>
    <scope>IDENTIFICATION</scope>
    <source>
        <strain evidence="2">STECLA/ALBI9_A</strain>
    </source>
</reference>
<dbReference type="KEGG" id="aali:118465897"/>
<dbReference type="OrthoDB" id="10266080at2759"/>
<evidence type="ECO:0000313" key="2">
    <source>
        <dbReference type="EnsemblMetazoa" id="AALB004367-PA"/>
    </source>
</evidence>
<dbReference type="InterPro" id="IPR043153">
    <property type="entry name" value="DENN_C"/>
</dbReference>
<dbReference type="Pfam" id="PF02141">
    <property type="entry name" value="DENN"/>
    <property type="match status" value="1"/>
</dbReference>
<proteinExistence type="predicted"/>
<dbReference type="Gene3D" id="3.30.450.200">
    <property type="match status" value="1"/>
</dbReference>
<dbReference type="Proteomes" id="UP000069272">
    <property type="component" value="Chromosome 3L"/>
</dbReference>
<dbReference type="PANTHER" id="PTHR15288:SF0">
    <property type="entry name" value="UDENN DOMAIN-CONTAINING PROTEIN"/>
    <property type="match status" value="1"/>
</dbReference>
<feature type="region of interest" description="Disordered" evidence="1">
    <location>
        <begin position="1"/>
        <end position="112"/>
    </location>
</feature>
<protein>
    <submittedName>
        <fullName evidence="2">UDENN domain-containing protein</fullName>
    </submittedName>
</protein>
<feature type="compositionally biased region" description="Basic and acidic residues" evidence="1">
    <location>
        <begin position="68"/>
        <end position="85"/>
    </location>
</feature>
<dbReference type="RefSeq" id="XP_035790443.1">
    <property type="nucleotide sequence ID" value="XM_035934550.1"/>
</dbReference>
<dbReference type="AlphaFoldDB" id="A0A182FCY1"/>
<name>A0A182FCY1_ANOAL</name>
<dbReference type="EnsemblMetazoa" id="AALB004367-RA">
    <property type="protein sequence ID" value="AALB004367-PA"/>
    <property type="gene ID" value="AALB004367"/>
</dbReference>
<dbReference type="STRING" id="7167.A0A182FCY1"/>
<dbReference type="SMART" id="SM00799">
    <property type="entry name" value="DENN"/>
    <property type="match status" value="1"/>
</dbReference>
<evidence type="ECO:0000256" key="1">
    <source>
        <dbReference type="SAM" id="MobiDB-lite"/>
    </source>
</evidence>
<dbReference type="InterPro" id="IPR037516">
    <property type="entry name" value="Tripartite_DENN"/>
</dbReference>